<dbReference type="AlphaFoldDB" id="A0A4Q7DI39"/>
<accession>A0A4Q7DI39</accession>
<keyword evidence="3" id="KW-1185">Reference proteome</keyword>
<evidence type="ECO:0000313" key="2">
    <source>
        <dbReference type="EMBL" id="RZI46631.1"/>
    </source>
</evidence>
<organism evidence="2 3">
    <name type="scientific">Candidatus Finniella inopinata</name>
    <dbReference type="NCBI Taxonomy" id="1696036"/>
    <lineage>
        <taxon>Bacteria</taxon>
        <taxon>Pseudomonadati</taxon>
        <taxon>Pseudomonadota</taxon>
        <taxon>Alphaproteobacteria</taxon>
        <taxon>Holosporales</taxon>
        <taxon>Candidatus Paracaedibacteraceae</taxon>
        <taxon>Candidatus Finniella</taxon>
    </lineage>
</organism>
<sequence length="255" mass="28733">MAVGQGYSVMNSFLVQFEWAPGVYGALCNDRFVILKASDDEYLSMSVESSVFLSKILREVFVKNGLEYSSEFNSCDGLYISQHIILFIKNGLIVEAACRQRNNRVASPKIAGGIKVREWVSDIKIEHKVKKTLVIKSFYLLLKVHRVIKRDKIKGILSLLQTVESKIPRFSYSKSEELSAAVEAASFFYPKKTMCLAFAATLALLHKKQGLNCDFVIGVQNLPFYAHAWVQVQGKVVNDREELNIKLAPILFLSV</sequence>
<comment type="caution">
    <text evidence="2">The sequence shown here is derived from an EMBL/GenBank/DDBJ whole genome shotgun (WGS) entry which is preliminary data.</text>
</comment>
<dbReference type="Pfam" id="PF13471">
    <property type="entry name" value="Transglut_core3"/>
    <property type="match status" value="1"/>
</dbReference>
<reference evidence="2 3" key="1">
    <citation type="submission" date="2018-10" db="EMBL/GenBank/DDBJ databases">
        <title>An updated phylogeny of the Alphaproteobacteria reveals that the parasitic Rickettsiales and Holosporales have independent origins.</title>
        <authorList>
            <person name="Munoz-Gomez S.A."/>
            <person name="Hess S."/>
            <person name="Burger G."/>
            <person name="Lang B.F."/>
            <person name="Susko E."/>
            <person name="Slamovits C.H."/>
            <person name="Roger A.J."/>
        </authorList>
    </citation>
    <scope>NUCLEOTIDE SEQUENCE [LARGE SCALE GENOMIC DNA]</scope>
    <source>
        <strain evidence="2">HOLO01</strain>
    </source>
</reference>
<dbReference type="InterPro" id="IPR032708">
    <property type="entry name" value="McjB_C"/>
</dbReference>
<dbReference type="OrthoDB" id="119963at2"/>
<dbReference type="EMBL" id="SCFB01000004">
    <property type="protein sequence ID" value="RZI46631.1"/>
    <property type="molecule type" value="Genomic_DNA"/>
</dbReference>
<dbReference type="NCBIfam" id="NF033537">
    <property type="entry name" value="lasso_biosyn_B2"/>
    <property type="match status" value="1"/>
</dbReference>
<feature type="domain" description="Microcin J25-processing protein McjB C-terminal" evidence="1">
    <location>
        <begin position="144"/>
        <end position="250"/>
    </location>
</feature>
<dbReference type="InterPro" id="IPR053521">
    <property type="entry name" value="McjB-like"/>
</dbReference>
<proteinExistence type="predicted"/>
<evidence type="ECO:0000313" key="3">
    <source>
        <dbReference type="Proteomes" id="UP000293550"/>
    </source>
</evidence>
<name>A0A4Q7DI39_9PROT</name>
<protein>
    <submittedName>
        <fullName evidence="2">Lasso peptide biosynthesis B2 protein</fullName>
    </submittedName>
</protein>
<dbReference type="Proteomes" id="UP000293550">
    <property type="component" value="Unassembled WGS sequence"/>
</dbReference>
<evidence type="ECO:0000259" key="1">
    <source>
        <dbReference type="Pfam" id="PF13471"/>
    </source>
</evidence>
<gene>
    <name evidence="2" type="ORF">EQU50_03325</name>
</gene>